<dbReference type="SUPFAM" id="SSF63737">
    <property type="entry name" value="Leukotriene A4 hydrolase N-terminal domain"/>
    <property type="match status" value="1"/>
</dbReference>
<dbReference type="Pfam" id="PF17900">
    <property type="entry name" value="Peptidase_M1_N"/>
    <property type="match status" value="1"/>
</dbReference>
<evidence type="ECO:0000256" key="7">
    <source>
        <dbReference type="ARBA" id="ARBA00022723"/>
    </source>
</evidence>
<evidence type="ECO:0000256" key="3">
    <source>
        <dbReference type="ARBA" id="ARBA00010136"/>
    </source>
</evidence>
<keyword evidence="10" id="KW-0482">Metalloprotease</keyword>
<protein>
    <recommendedName>
        <fullName evidence="5">Aminopeptidase N</fullName>
        <ecNumber evidence="4">3.4.11.2</ecNumber>
    </recommendedName>
    <alternativeName>
        <fullName evidence="11">Alanine aminopeptidase</fullName>
    </alternativeName>
    <alternativeName>
        <fullName evidence="12">Lysyl aminopeptidase</fullName>
    </alternativeName>
</protein>
<feature type="signal peptide" evidence="13">
    <location>
        <begin position="1"/>
        <end position="27"/>
    </location>
</feature>
<keyword evidence="8" id="KW-0378">Hydrolase</keyword>
<dbReference type="InterPro" id="IPR050344">
    <property type="entry name" value="Peptidase_M1_aminopeptidases"/>
</dbReference>
<gene>
    <name evidence="16" type="ORF">Pa4123_60360</name>
</gene>
<accession>A0ABQ5R2V9</accession>
<dbReference type="RefSeq" id="WP_281901292.1">
    <property type="nucleotide sequence ID" value="NZ_BSDI01000036.1"/>
</dbReference>
<dbReference type="InterPro" id="IPR045357">
    <property type="entry name" value="Aminopeptidase_N-like_N"/>
</dbReference>
<dbReference type="SUPFAM" id="SSF55486">
    <property type="entry name" value="Metalloproteases ('zincins'), catalytic domain"/>
    <property type="match status" value="1"/>
</dbReference>
<dbReference type="InterPro" id="IPR027268">
    <property type="entry name" value="Peptidase_M4/M1_CTD_sf"/>
</dbReference>
<evidence type="ECO:0000256" key="2">
    <source>
        <dbReference type="ARBA" id="ARBA00001947"/>
    </source>
</evidence>
<dbReference type="Proteomes" id="UP001144280">
    <property type="component" value="Unassembled WGS sequence"/>
</dbReference>
<sequence length="464" mass="50785">MNVLRAATITVAATATVLALTAAPAVAGGHGAVGSAGLGDPYFPLAGNGGYDVRHYSLDLNYVRATNHLDATTTITAKATTELRRFNLDLRGFTVTGITVNRLRAEFRRDGQELIITPKVTLKRHKPFVVTVRYNGQPTEVIDPDGSSEGWVTTADGAFVVNEPQGSPGWYPANDNPRDKATYDFAITVPKGITAIGNGRLVGKRNHGDKTTWRWREDSPMAPYLATATNGVFELRVSKAGKIPLYHAVDPVEVPNGAFDRLAAEAEVIAFFSDLFGRYPFSSGGGIVDHAPEVGYALESQTKSQYDRTPDPSTVVHEISHQWFGNSVSLTVWPDIWLNEGFATYAEWIYSERHGGQTAQQSFDEVYATPADDPTWTRPPGNVGGPQFLFSGTVYARGGATLQALRVKIGDKAFFRLLRDWYAKNRDGNVTTADFVALAEKRGGQQLDAFFDTWLYQPTKPTTW</sequence>
<evidence type="ECO:0000256" key="4">
    <source>
        <dbReference type="ARBA" id="ARBA00012564"/>
    </source>
</evidence>
<evidence type="ECO:0000313" key="17">
    <source>
        <dbReference type="Proteomes" id="UP001144280"/>
    </source>
</evidence>
<keyword evidence="9" id="KW-0862">Zinc</keyword>
<dbReference type="Pfam" id="PF01433">
    <property type="entry name" value="Peptidase_M1"/>
    <property type="match status" value="1"/>
</dbReference>
<feature type="chain" id="PRO_5046698140" description="Aminopeptidase N" evidence="13">
    <location>
        <begin position="28"/>
        <end position="464"/>
    </location>
</feature>
<evidence type="ECO:0000256" key="9">
    <source>
        <dbReference type="ARBA" id="ARBA00022833"/>
    </source>
</evidence>
<comment type="similarity">
    <text evidence="3">Belongs to the peptidase M1 family.</text>
</comment>
<evidence type="ECO:0000256" key="8">
    <source>
        <dbReference type="ARBA" id="ARBA00022801"/>
    </source>
</evidence>
<keyword evidence="17" id="KW-1185">Reference proteome</keyword>
<evidence type="ECO:0000259" key="14">
    <source>
        <dbReference type="Pfam" id="PF01433"/>
    </source>
</evidence>
<evidence type="ECO:0000256" key="11">
    <source>
        <dbReference type="ARBA" id="ARBA00029811"/>
    </source>
</evidence>
<dbReference type="InterPro" id="IPR014782">
    <property type="entry name" value="Peptidase_M1_dom"/>
</dbReference>
<evidence type="ECO:0000256" key="13">
    <source>
        <dbReference type="SAM" id="SignalP"/>
    </source>
</evidence>
<keyword evidence="7" id="KW-0479">Metal-binding</keyword>
<dbReference type="Gene3D" id="1.10.390.10">
    <property type="entry name" value="Neutral Protease Domain 2"/>
    <property type="match status" value="1"/>
</dbReference>
<comment type="cofactor">
    <cofactor evidence="2">
        <name>Zn(2+)</name>
        <dbReference type="ChEBI" id="CHEBI:29105"/>
    </cofactor>
</comment>
<comment type="catalytic activity">
    <reaction evidence="1">
        <text>Release of an N-terminal amino acid, Xaa-|-Yaa- from a peptide, amide or arylamide. Xaa is preferably Ala, but may be most amino acids including Pro (slow action). When a terminal hydrophobic residue is followed by a prolyl residue, the two may be released as an intact Xaa-Pro dipeptide.</text>
        <dbReference type="EC" id="3.4.11.2"/>
    </reaction>
</comment>
<evidence type="ECO:0000256" key="6">
    <source>
        <dbReference type="ARBA" id="ARBA00022670"/>
    </source>
</evidence>
<dbReference type="Gene3D" id="2.60.40.1730">
    <property type="entry name" value="tricorn interacting facor f3 domain"/>
    <property type="match status" value="1"/>
</dbReference>
<proteinExistence type="inferred from homology"/>
<feature type="domain" description="Aminopeptidase N-like N-terminal" evidence="15">
    <location>
        <begin position="55"/>
        <end position="225"/>
    </location>
</feature>
<dbReference type="PANTHER" id="PTHR11533:SF297">
    <property type="entry name" value="AMINOPEPTIDASE N"/>
    <property type="match status" value="1"/>
</dbReference>
<dbReference type="EMBL" id="BSDI01000036">
    <property type="protein sequence ID" value="GLI00760.1"/>
    <property type="molecule type" value="Genomic_DNA"/>
</dbReference>
<evidence type="ECO:0000256" key="10">
    <source>
        <dbReference type="ARBA" id="ARBA00023049"/>
    </source>
</evidence>
<reference evidence="16" key="1">
    <citation type="submission" date="2022-12" db="EMBL/GenBank/DDBJ databases">
        <title>New Phytohabitans aurantiacus sp. RD004123 nov., an actinomycete isolated from soil.</title>
        <authorList>
            <person name="Triningsih D.W."/>
            <person name="Harunari E."/>
            <person name="Igarashi Y."/>
        </authorList>
    </citation>
    <scope>NUCLEOTIDE SEQUENCE</scope>
    <source>
        <strain evidence="16">RD004123</strain>
    </source>
</reference>
<evidence type="ECO:0000259" key="15">
    <source>
        <dbReference type="Pfam" id="PF17900"/>
    </source>
</evidence>
<dbReference type="EC" id="3.4.11.2" evidence="4"/>
<dbReference type="CDD" id="cd09603">
    <property type="entry name" value="M1_APN_like"/>
    <property type="match status" value="1"/>
</dbReference>
<dbReference type="InterPro" id="IPR001930">
    <property type="entry name" value="Peptidase_M1"/>
</dbReference>
<organism evidence="16 17">
    <name type="scientific">Phytohabitans aurantiacus</name>
    <dbReference type="NCBI Taxonomy" id="3016789"/>
    <lineage>
        <taxon>Bacteria</taxon>
        <taxon>Bacillati</taxon>
        <taxon>Actinomycetota</taxon>
        <taxon>Actinomycetes</taxon>
        <taxon>Micromonosporales</taxon>
        <taxon>Micromonosporaceae</taxon>
    </lineage>
</organism>
<evidence type="ECO:0000313" key="16">
    <source>
        <dbReference type="EMBL" id="GLI00760.1"/>
    </source>
</evidence>
<dbReference type="InterPro" id="IPR042097">
    <property type="entry name" value="Aminopeptidase_N-like_N_sf"/>
</dbReference>
<evidence type="ECO:0000256" key="5">
    <source>
        <dbReference type="ARBA" id="ARBA00015611"/>
    </source>
</evidence>
<dbReference type="PRINTS" id="PR00756">
    <property type="entry name" value="ALADIPTASE"/>
</dbReference>
<feature type="domain" description="Peptidase M1 membrane alanine aminopeptidase" evidence="14">
    <location>
        <begin position="299"/>
        <end position="454"/>
    </location>
</feature>
<name>A0ABQ5R2V9_9ACTN</name>
<evidence type="ECO:0000256" key="1">
    <source>
        <dbReference type="ARBA" id="ARBA00000098"/>
    </source>
</evidence>
<evidence type="ECO:0000256" key="12">
    <source>
        <dbReference type="ARBA" id="ARBA00031533"/>
    </source>
</evidence>
<keyword evidence="6" id="KW-0645">Protease</keyword>
<keyword evidence="13" id="KW-0732">Signal</keyword>
<dbReference type="PANTHER" id="PTHR11533">
    <property type="entry name" value="PROTEASE M1 ZINC METALLOPROTEASE"/>
    <property type="match status" value="1"/>
</dbReference>
<comment type="caution">
    <text evidence="16">The sequence shown here is derived from an EMBL/GenBank/DDBJ whole genome shotgun (WGS) entry which is preliminary data.</text>
</comment>